<gene>
    <name evidence="1" type="ORF">OMM_02693</name>
</gene>
<protein>
    <submittedName>
        <fullName evidence="1">TIR protein</fullName>
    </submittedName>
</protein>
<evidence type="ECO:0000313" key="1">
    <source>
        <dbReference type="EMBL" id="ETR71162.1"/>
    </source>
</evidence>
<evidence type="ECO:0000313" key="2">
    <source>
        <dbReference type="Proteomes" id="UP000189670"/>
    </source>
</evidence>
<proteinExistence type="predicted"/>
<accession>A0A1V1P8E7</accession>
<dbReference type="Proteomes" id="UP000189670">
    <property type="component" value="Unassembled WGS sequence"/>
</dbReference>
<comment type="caution">
    <text evidence="1">The sequence shown here is derived from an EMBL/GenBank/DDBJ whole genome shotgun (WGS) entry which is preliminary data.</text>
</comment>
<dbReference type="AlphaFoldDB" id="A0A1V1P8E7"/>
<reference evidence="2" key="1">
    <citation type="submission" date="2012-11" db="EMBL/GenBank/DDBJ databases">
        <authorList>
            <person name="Lucero-Rivera Y.E."/>
            <person name="Tovar-Ramirez D."/>
        </authorList>
    </citation>
    <scope>NUCLEOTIDE SEQUENCE [LARGE SCALE GENOMIC DNA]</scope>
    <source>
        <strain evidence="2">Araruama</strain>
    </source>
</reference>
<organism evidence="1 2">
    <name type="scientific">Candidatus Magnetoglobus multicellularis str. Araruama</name>
    <dbReference type="NCBI Taxonomy" id="890399"/>
    <lineage>
        <taxon>Bacteria</taxon>
        <taxon>Pseudomonadati</taxon>
        <taxon>Thermodesulfobacteriota</taxon>
        <taxon>Desulfobacteria</taxon>
        <taxon>Desulfobacterales</taxon>
        <taxon>Desulfobacteraceae</taxon>
        <taxon>Candidatus Magnetoglobus</taxon>
    </lineage>
</organism>
<dbReference type="EMBL" id="ATBP01000311">
    <property type="protein sequence ID" value="ETR71162.1"/>
    <property type="molecule type" value="Genomic_DNA"/>
</dbReference>
<sequence>MIVDRKAVSDKDRPDALKDILGYKFWHQENENEPVEILGELNPDQDIRFYRSINKLIQDLVSEMKRLRAIHQKPEAQETHATVSISEDSPAIFLAEPTDDVYDLWEDLKDNFKREGINVLTHRLPLDSSKDCCEVIQKKVSQANCFVQVLGAYPGPKIENTTAKTIFQYEMAAKAKLKIFQWCDPEMDVKDLNHEPYKALLTGNDVMPIHIEEFKREICLHVLEPPETQSVSCDCLSGDYVFLNANQVDQCLTTDIIQLMNDNNLGHSLPIKHGAAKEIRENLEMHLQECDGIVIVYGAVSQQWAHAQLIQCRKIRNKRSQPLKALAVYDGPPEDKEDLDFMLPNMHMIHCRSQFQPSKFRPFLRAMQKGGVS</sequence>
<name>A0A1V1P8E7_9BACT</name>